<sequence>MIKQILIILACGLLIGFMAGKSSVKVEPIKDYVRCFEHNDVAACCNIGKDISQLATFNCETAMSRDAALPKKIEEYMNEHKQDFTHFD</sequence>
<reference evidence="1" key="1">
    <citation type="submission" date="2020-04" db="EMBL/GenBank/DDBJ databases">
        <authorList>
            <person name="Chiriac C."/>
            <person name="Salcher M."/>
            <person name="Ghai R."/>
            <person name="Kavagutti S V."/>
        </authorList>
    </citation>
    <scope>NUCLEOTIDE SEQUENCE</scope>
</reference>
<evidence type="ECO:0000313" key="1">
    <source>
        <dbReference type="EMBL" id="CAB4144520.1"/>
    </source>
</evidence>
<protein>
    <submittedName>
        <fullName evidence="1">Uncharacterized protein</fullName>
    </submittedName>
</protein>
<name>A0A6J5MHC9_9CAUD</name>
<gene>
    <name evidence="1" type="ORF">UFOVP455_47</name>
</gene>
<accession>A0A6J5MHC9</accession>
<proteinExistence type="predicted"/>
<organism evidence="1">
    <name type="scientific">uncultured Caudovirales phage</name>
    <dbReference type="NCBI Taxonomy" id="2100421"/>
    <lineage>
        <taxon>Viruses</taxon>
        <taxon>Duplodnaviria</taxon>
        <taxon>Heunggongvirae</taxon>
        <taxon>Uroviricota</taxon>
        <taxon>Caudoviricetes</taxon>
        <taxon>Peduoviridae</taxon>
        <taxon>Maltschvirus</taxon>
        <taxon>Maltschvirus maltsch</taxon>
    </lineage>
</organism>
<dbReference type="EMBL" id="LR796427">
    <property type="protein sequence ID" value="CAB4144520.1"/>
    <property type="molecule type" value="Genomic_DNA"/>
</dbReference>